<dbReference type="AlphaFoldDB" id="A0A1D8IKE1"/>
<evidence type="ECO:0000259" key="2">
    <source>
        <dbReference type="PROSITE" id="PS51833"/>
    </source>
</evidence>
<feature type="domain" description="Cyclic nucleotide-binding" evidence="1">
    <location>
        <begin position="79"/>
        <end position="108"/>
    </location>
</feature>
<dbReference type="KEGG" id="aprs:BI364_01800"/>
<dbReference type="InterPro" id="IPR018490">
    <property type="entry name" value="cNMP-bd_dom_sf"/>
</dbReference>
<dbReference type="CDD" id="cd00077">
    <property type="entry name" value="HDc"/>
    <property type="match status" value="1"/>
</dbReference>
<dbReference type="PANTHER" id="PTHR33525:SF3">
    <property type="entry name" value="RIBONUCLEASE Y"/>
    <property type="match status" value="1"/>
</dbReference>
<dbReference type="SUPFAM" id="SSF109604">
    <property type="entry name" value="HD-domain/PDEase-like"/>
    <property type="match status" value="1"/>
</dbReference>
<dbReference type="Pfam" id="PF08668">
    <property type="entry name" value="HDOD"/>
    <property type="match status" value="1"/>
</dbReference>
<evidence type="ECO:0000313" key="4">
    <source>
        <dbReference type="Proteomes" id="UP000095401"/>
    </source>
</evidence>
<dbReference type="Proteomes" id="UP000095401">
    <property type="component" value="Chromosome"/>
</dbReference>
<dbReference type="InterPro" id="IPR013976">
    <property type="entry name" value="HDOD"/>
</dbReference>
<dbReference type="RefSeq" id="WP_070077299.1">
    <property type="nucleotide sequence ID" value="NZ_CP017415.1"/>
</dbReference>
<dbReference type="PROSITE" id="PS50042">
    <property type="entry name" value="CNMP_BINDING_3"/>
    <property type="match status" value="1"/>
</dbReference>
<accession>A0A1D8IKE1</accession>
<dbReference type="PANTHER" id="PTHR33525">
    <property type="match status" value="1"/>
</dbReference>
<organism evidence="3 4">
    <name type="scientific">Acidihalobacter yilgarnensis</name>
    <dbReference type="NCBI Taxonomy" id="2819280"/>
    <lineage>
        <taxon>Bacteria</taxon>
        <taxon>Pseudomonadati</taxon>
        <taxon>Pseudomonadota</taxon>
        <taxon>Gammaproteobacteria</taxon>
        <taxon>Chromatiales</taxon>
        <taxon>Ectothiorhodospiraceae</taxon>
        <taxon>Acidihalobacter</taxon>
    </lineage>
</organism>
<dbReference type="SUPFAM" id="SSF51206">
    <property type="entry name" value="cAMP-binding domain-like"/>
    <property type="match status" value="1"/>
</dbReference>
<dbReference type="Gene3D" id="1.10.3210.10">
    <property type="entry name" value="Hypothetical protein af1432"/>
    <property type="match status" value="1"/>
</dbReference>
<dbReference type="PROSITE" id="PS51833">
    <property type="entry name" value="HDOD"/>
    <property type="match status" value="1"/>
</dbReference>
<sequence>MPILLEEIDDLVPIAELNPENRNRLAEKGQILSLKPRDSLDGAGSDRWLIYLLDGTLTLKRANGNESIDSGSIRAKRPIFGDERPGDVIAQTPCRLLRVDRRLFEIILHEQRENDYEVEDTPITEEEGTLLGHILRSLSSGNLELPSMPEVAMRIRDATLRPEISLKDIARIVQIDPAVAAGILRAANTAARRGGQPVTNLADAVGRLGLETTRSLAISLALTTVFHTKQVAVRQRMRALWEHSVQVSALCQTLAERCTPSLEASHALLAGLLHDIGGIPILQHAERYNLLGDAERLESAIINLRIPVGMLIVDHWQLNNDLQTVVQSAEDWTRNPGTEADYADLVVVAQLLLPAQHGLHDARPPFEEVPAFAKLGLTPPTPERIQEFLNDAQLDIDDTKRLLGG</sequence>
<evidence type="ECO:0000259" key="1">
    <source>
        <dbReference type="PROSITE" id="PS50042"/>
    </source>
</evidence>
<dbReference type="InterPro" id="IPR000595">
    <property type="entry name" value="cNMP-bd_dom"/>
</dbReference>
<evidence type="ECO:0008006" key="5">
    <source>
        <dbReference type="Google" id="ProtNLM"/>
    </source>
</evidence>
<protein>
    <recommendedName>
        <fullName evidence="5">HDOD domain-containing protein</fullName>
    </recommendedName>
</protein>
<gene>
    <name evidence="3" type="ORF">BI364_01800</name>
</gene>
<name>A0A1D8IKE1_9GAMM</name>
<reference evidence="4" key="1">
    <citation type="submission" date="2016-09" db="EMBL/GenBank/DDBJ databases">
        <title>Acidihalobacter prosperus F5.</title>
        <authorList>
            <person name="Khaleque H.N."/>
            <person name="Ramsay J.P."/>
            <person name="Kaksonen A.H."/>
            <person name="Boxall N.J."/>
            <person name="Watkin E.L.J."/>
        </authorList>
    </citation>
    <scope>NUCLEOTIDE SEQUENCE [LARGE SCALE GENOMIC DNA]</scope>
    <source>
        <strain evidence="4">F5</strain>
    </source>
</reference>
<dbReference type="InterPro" id="IPR003607">
    <property type="entry name" value="HD/PDEase_dom"/>
</dbReference>
<dbReference type="EMBL" id="CP017415">
    <property type="protein sequence ID" value="AOU96907.1"/>
    <property type="molecule type" value="Genomic_DNA"/>
</dbReference>
<evidence type="ECO:0000313" key="3">
    <source>
        <dbReference type="EMBL" id="AOU96907.1"/>
    </source>
</evidence>
<proteinExistence type="predicted"/>
<keyword evidence="4" id="KW-1185">Reference proteome</keyword>
<feature type="domain" description="HDOD" evidence="2">
    <location>
        <begin position="145"/>
        <end position="332"/>
    </location>
</feature>
<dbReference type="InterPro" id="IPR052340">
    <property type="entry name" value="RNase_Y/CdgJ"/>
</dbReference>